<feature type="compositionally biased region" description="Low complexity" evidence="1">
    <location>
        <begin position="34"/>
        <end position="57"/>
    </location>
</feature>
<gene>
    <name evidence="4" type="ORF">KIMC2_13870</name>
</gene>
<name>A0AAU9D3F4_9LACO</name>
<dbReference type="Gene3D" id="3.40.50.360">
    <property type="match status" value="1"/>
</dbReference>
<feature type="transmembrane region" description="Helical" evidence="2">
    <location>
        <begin position="7"/>
        <end position="24"/>
    </location>
</feature>
<protein>
    <recommendedName>
        <fullName evidence="3">Flavodoxin-like domain-containing protein</fullName>
    </recommendedName>
</protein>
<dbReference type="KEGG" id="xak:KIMC2_13870"/>
<dbReference type="GO" id="GO:0016651">
    <property type="term" value="F:oxidoreductase activity, acting on NAD(P)H"/>
    <property type="evidence" value="ECO:0007669"/>
    <property type="project" value="UniProtKB-ARBA"/>
</dbReference>
<feature type="region of interest" description="Disordered" evidence="1">
    <location>
        <begin position="34"/>
        <end position="61"/>
    </location>
</feature>
<accession>A0AAU9D3F4</accession>
<evidence type="ECO:0000256" key="1">
    <source>
        <dbReference type="SAM" id="MobiDB-lite"/>
    </source>
</evidence>
<keyword evidence="2" id="KW-0472">Membrane</keyword>
<dbReference type="Pfam" id="PF12682">
    <property type="entry name" value="Flavodoxin_4"/>
    <property type="match status" value="1"/>
</dbReference>
<dbReference type="SUPFAM" id="SSF52218">
    <property type="entry name" value="Flavoproteins"/>
    <property type="match status" value="1"/>
</dbReference>
<dbReference type="AlphaFoldDB" id="A0AAU9D3F4"/>
<dbReference type="GO" id="GO:0010181">
    <property type="term" value="F:FMN binding"/>
    <property type="evidence" value="ECO:0007669"/>
    <property type="project" value="InterPro"/>
</dbReference>
<reference evidence="4 5" key="1">
    <citation type="journal article" date="2023" name="Microbiol. Spectr.">
        <title>Symbiosis of Carpenter Bees with Uncharacterized Lactic Acid Bacteria Showing NAD Auxotrophy.</title>
        <authorList>
            <person name="Kawasaki S."/>
            <person name="Ozawa K."/>
            <person name="Mori T."/>
            <person name="Yamamoto A."/>
            <person name="Ito M."/>
            <person name="Ohkuma M."/>
            <person name="Sakamoto M."/>
            <person name="Matsutani M."/>
        </authorList>
    </citation>
    <scope>NUCLEOTIDE SEQUENCE [LARGE SCALE GENOMIC DNA]</scope>
    <source>
        <strain evidence="4 5">KimC2</strain>
    </source>
</reference>
<dbReference type="RefSeq" id="WP_317695349.1">
    <property type="nucleotide sequence ID" value="NZ_AP026801.1"/>
</dbReference>
<keyword evidence="2" id="KW-0812">Transmembrane</keyword>
<keyword evidence="5" id="KW-1185">Reference proteome</keyword>
<evidence type="ECO:0000313" key="4">
    <source>
        <dbReference type="EMBL" id="BDR56825.1"/>
    </source>
</evidence>
<evidence type="ECO:0000259" key="3">
    <source>
        <dbReference type="Pfam" id="PF12682"/>
    </source>
</evidence>
<sequence>MNQKIGIIAAIVGVCAVIIGWNIYQHQQARPQTQSISKSSSNSSNSSSSSASQTSKKTPTESNKPLIVFFSRTGQNYGGSNLKIGNTHRIANFIAERTGGDLYEIVPAKDYPKTYDATTAQAQKEQQSNDRPKIKNKMPDVSKYETIFIGYPIWWSEPPMIVLTFLEQVDLKNKKVVPFDTNAGSGFGDSIEILKKAAPKSKFLEGFEIAGSEAAGAKNKVNSWLKSIGY</sequence>
<dbReference type="InterPro" id="IPR008254">
    <property type="entry name" value="Flavodoxin/NO_synth"/>
</dbReference>
<keyword evidence="2" id="KW-1133">Transmembrane helix</keyword>
<dbReference type="Proteomes" id="UP001321804">
    <property type="component" value="Chromosome"/>
</dbReference>
<feature type="domain" description="Flavodoxin-like" evidence="3">
    <location>
        <begin position="85"/>
        <end position="226"/>
    </location>
</feature>
<evidence type="ECO:0000313" key="5">
    <source>
        <dbReference type="Proteomes" id="UP001321804"/>
    </source>
</evidence>
<dbReference type="PANTHER" id="PTHR39201:SF1">
    <property type="entry name" value="FLAVODOXIN-LIKE DOMAIN-CONTAINING PROTEIN"/>
    <property type="match status" value="1"/>
</dbReference>
<dbReference type="PANTHER" id="PTHR39201">
    <property type="entry name" value="EXPORTED PROTEIN-RELATED"/>
    <property type="match status" value="1"/>
</dbReference>
<evidence type="ECO:0000256" key="2">
    <source>
        <dbReference type="SAM" id="Phobius"/>
    </source>
</evidence>
<organism evidence="4 5">
    <name type="scientific">Xylocopilactobacillus apis</name>
    <dbReference type="NCBI Taxonomy" id="2932183"/>
    <lineage>
        <taxon>Bacteria</taxon>
        <taxon>Bacillati</taxon>
        <taxon>Bacillota</taxon>
        <taxon>Bacilli</taxon>
        <taxon>Lactobacillales</taxon>
        <taxon>Lactobacillaceae</taxon>
        <taxon>Xylocopilactobacillus</taxon>
    </lineage>
</organism>
<proteinExistence type="predicted"/>
<dbReference type="InterPro" id="IPR029039">
    <property type="entry name" value="Flavoprotein-like_sf"/>
</dbReference>
<dbReference type="EMBL" id="AP026801">
    <property type="protein sequence ID" value="BDR56825.1"/>
    <property type="molecule type" value="Genomic_DNA"/>
</dbReference>